<keyword evidence="5" id="KW-0804">Transcription</keyword>
<dbReference type="Proteomes" id="UP000285301">
    <property type="component" value="Unassembled WGS sequence"/>
</dbReference>
<dbReference type="GO" id="GO:0016592">
    <property type="term" value="C:mediator complex"/>
    <property type="evidence" value="ECO:0007669"/>
    <property type="project" value="TreeGrafter"/>
</dbReference>
<dbReference type="STRING" id="1965070.A0A3S3SRA1"/>
<sequence length="527" mass="60652">MEEIFAGFVISSKENEDVKIRRFEEEMRNLIKALGAPESIEHAFRKYIDYTADIASERKVTLLLSLLEYAIQNHLLSAKLVCEWILNSKKLVYENEAFWCCSFTFINKVIGLADYKGVRDIVKLMLDKVNTVPANTNVSILSQLNAMYKVFINVFDRNNCLLPAYLVLDEIQKKMYPKGRWPHWKFAKLLSSFVESFRPTAQMVTIACRSKLLPIVSYSSSMGNTWKLDPINAKFQLRASLPYNKELLEPQTHLLRYVLEKPYSRDMVYSMLSLSNEQKQRCPILEEQLVELVLMAMERSENESDSGDVSEQTTSQTVFFWQHLSSHLIYFVLYHHASFPHMVESLHDKLAAKNLRKGRDHLMWVLLQFISGAIQKKSLVDFLPIIKLHDLLYPEKEPISVPDITKPSCTHAMAIASIWIHLMKKAELEPVKLQRPLPVSLKKHVDCLQQSLMSNNLHSSFYSDYQISLLCNAYSTNQEYFTRPMGVLVDAVQGNNRNNNNSGVSNGQVTPLSMNILDSLTVHTKMR</sequence>
<evidence type="ECO:0000256" key="5">
    <source>
        <dbReference type="ARBA" id="ARBA00023163"/>
    </source>
</evidence>
<evidence type="ECO:0000256" key="4">
    <source>
        <dbReference type="ARBA" id="ARBA00023015"/>
    </source>
</evidence>
<evidence type="ECO:0000256" key="2">
    <source>
        <dbReference type="ARBA" id="ARBA00010222"/>
    </source>
</evidence>
<protein>
    <recommendedName>
        <fullName evidence="3">Mediator of RNA polymerase II transcription subunit 23</fullName>
    </recommendedName>
    <alternativeName>
        <fullName evidence="7">Mediator complex subunit 23</fullName>
    </alternativeName>
</protein>
<keyword evidence="9" id="KW-1185">Reference proteome</keyword>
<comment type="similarity">
    <text evidence="2">Belongs to the Mediator complex subunit 23 family.</text>
</comment>
<evidence type="ECO:0000256" key="6">
    <source>
        <dbReference type="ARBA" id="ARBA00023242"/>
    </source>
</evidence>
<dbReference type="GO" id="GO:0010628">
    <property type="term" value="P:positive regulation of gene expression"/>
    <property type="evidence" value="ECO:0007669"/>
    <property type="project" value="TreeGrafter"/>
</dbReference>
<keyword evidence="6" id="KW-0539">Nucleus</keyword>
<dbReference type="EMBL" id="NCKU01000015">
    <property type="protein sequence ID" value="RWS17948.1"/>
    <property type="molecule type" value="Genomic_DNA"/>
</dbReference>
<proteinExistence type="inferred from homology"/>
<dbReference type="GO" id="GO:0005667">
    <property type="term" value="C:transcription regulator complex"/>
    <property type="evidence" value="ECO:0007669"/>
    <property type="project" value="TreeGrafter"/>
</dbReference>
<evidence type="ECO:0000256" key="1">
    <source>
        <dbReference type="ARBA" id="ARBA00004123"/>
    </source>
</evidence>
<dbReference type="OrthoDB" id="9982951at2759"/>
<evidence type="ECO:0000256" key="7">
    <source>
        <dbReference type="ARBA" id="ARBA00031961"/>
    </source>
</evidence>
<dbReference type="GO" id="GO:0006357">
    <property type="term" value="P:regulation of transcription by RNA polymerase II"/>
    <property type="evidence" value="ECO:0007669"/>
    <property type="project" value="TreeGrafter"/>
</dbReference>
<name>A0A3S3SRA1_9ACAR</name>
<evidence type="ECO:0000313" key="9">
    <source>
        <dbReference type="Proteomes" id="UP000285301"/>
    </source>
</evidence>
<evidence type="ECO:0000313" key="8">
    <source>
        <dbReference type="EMBL" id="RWS17948.1"/>
    </source>
</evidence>
<keyword evidence="4" id="KW-0805">Transcription regulation</keyword>
<dbReference type="PANTHER" id="PTHR12691:SF10">
    <property type="entry name" value="MEDIATOR OF RNA POLYMERASE II TRANSCRIPTION SUBUNIT 23"/>
    <property type="match status" value="1"/>
</dbReference>
<gene>
    <name evidence="8" type="ORF">B4U79_10421</name>
</gene>
<dbReference type="InterPro" id="IPR021629">
    <property type="entry name" value="Mediator_Med23"/>
</dbReference>
<comment type="subcellular location">
    <subcellularLocation>
        <location evidence="1">Nucleus</location>
    </subcellularLocation>
</comment>
<dbReference type="AlphaFoldDB" id="A0A3S3SRA1"/>
<evidence type="ECO:0000256" key="3">
    <source>
        <dbReference type="ARBA" id="ARBA00019696"/>
    </source>
</evidence>
<comment type="caution">
    <text evidence="8">The sequence shown here is derived from an EMBL/GenBank/DDBJ whole genome shotgun (WGS) entry which is preliminary data.</text>
</comment>
<reference evidence="8 9" key="1">
    <citation type="journal article" date="2018" name="Gigascience">
        <title>Genomes of trombidid mites reveal novel predicted allergens and laterally-transferred genes associated with secondary metabolism.</title>
        <authorList>
            <person name="Dong X."/>
            <person name="Chaisiri K."/>
            <person name="Xia D."/>
            <person name="Armstrong S.D."/>
            <person name="Fang Y."/>
            <person name="Donnelly M.J."/>
            <person name="Kadowaki T."/>
            <person name="McGarry J.W."/>
            <person name="Darby A.C."/>
            <person name="Makepeace B.L."/>
        </authorList>
    </citation>
    <scope>NUCLEOTIDE SEQUENCE [LARGE SCALE GENOMIC DNA]</scope>
    <source>
        <strain evidence="8">UoL-WK</strain>
    </source>
</reference>
<accession>A0A3S3SRA1</accession>
<organism evidence="8 9">
    <name type="scientific">Dinothrombium tinctorium</name>
    <dbReference type="NCBI Taxonomy" id="1965070"/>
    <lineage>
        <taxon>Eukaryota</taxon>
        <taxon>Metazoa</taxon>
        <taxon>Ecdysozoa</taxon>
        <taxon>Arthropoda</taxon>
        <taxon>Chelicerata</taxon>
        <taxon>Arachnida</taxon>
        <taxon>Acari</taxon>
        <taxon>Acariformes</taxon>
        <taxon>Trombidiformes</taxon>
        <taxon>Prostigmata</taxon>
        <taxon>Anystina</taxon>
        <taxon>Parasitengona</taxon>
        <taxon>Trombidioidea</taxon>
        <taxon>Trombidiidae</taxon>
        <taxon>Dinothrombium</taxon>
    </lineage>
</organism>
<dbReference type="Pfam" id="PF11573">
    <property type="entry name" value="Med23"/>
    <property type="match status" value="1"/>
</dbReference>
<dbReference type="PANTHER" id="PTHR12691">
    <property type="entry name" value="MEDIATOR OF RNA POLYMERASE II TRANSCRIPTION SUBUNIT 23"/>
    <property type="match status" value="1"/>
</dbReference>